<proteinExistence type="predicted"/>
<dbReference type="EMBL" id="CP009687">
    <property type="protein sequence ID" value="AKL95659.1"/>
    <property type="molecule type" value="Genomic_DNA"/>
</dbReference>
<gene>
    <name evidence="1" type="ORF">CACET_c22130</name>
</gene>
<reference evidence="1 2" key="1">
    <citation type="submission" date="2014-10" db="EMBL/GenBank/DDBJ databases">
        <title>Genome sequence of Clostridium aceticum DSM 1496.</title>
        <authorList>
            <person name="Poehlein A."/>
            <person name="Schiel-Bengelsdorf B."/>
            <person name="Gottschalk G."/>
            <person name="Duerre P."/>
            <person name="Daniel R."/>
        </authorList>
    </citation>
    <scope>NUCLEOTIDE SEQUENCE [LARGE SCALE GENOMIC DNA]</scope>
    <source>
        <strain evidence="1 2">DSM 1496</strain>
    </source>
</reference>
<dbReference type="Proteomes" id="UP000035704">
    <property type="component" value="Chromosome"/>
</dbReference>
<evidence type="ECO:0000313" key="1">
    <source>
        <dbReference type="EMBL" id="AKL95659.1"/>
    </source>
</evidence>
<sequence>MDSNKQDGKQGFDIWKYGQLIIVALIIFVGMKFVFPGGNSIFGPNEGTLSAAALEYYVENYGEIEDSEEVKAVVRNFGCHREVHIYKDGELIMKMIYANGQMQEIS</sequence>
<protein>
    <submittedName>
        <fullName evidence="1">Uncharacterized protein</fullName>
    </submittedName>
</protein>
<dbReference type="RefSeq" id="WP_044825034.1">
    <property type="nucleotide sequence ID" value="NZ_CP009687.1"/>
</dbReference>
<dbReference type="STRING" id="84022.CACET_c22130"/>
<accession>A0A0D8IC25</accession>
<dbReference type="AlphaFoldDB" id="A0A0D8IC25"/>
<dbReference type="KEGG" id="cace:CACET_c22130"/>
<name>A0A0D8IC25_9CLOT</name>
<organism evidence="1 2">
    <name type="scientific">Clostridium aceticum</name>
    <dbReference type="NCBI Taxonomy" id="84022"/>
    <lineage>
        <taxon>Bacteria</taxon>
        <taxon>Bacillati</taxon>
        <taxon>Bacillota</taxon>
        <taxon>Clostridia</taxon>
        <taxon>Eubacteriales</taxon>
        <taxon>Clostridiaceae</taxon>
        <taxon>Clostridium</taxon>
    </lineage>
</organism>
<keyword evidence="2" id="KW-1185">Reference proteome</keyword>
<evidence type="ECO:0000313" key="2">
    <source>
        <dbReference type="Proteomes" id="UP000035704"/>
    </source>
</evidence>
<dbReference type="PATRIC" id="fig|84022.5.peg.496"/>
<dbReference type="OrthoDB" id="1956954at2"/>